<comment type="similarity">
    <text evidence="2">Belongs to the SusD family.</text>
</comment>
<evidence type="ECO:0000256" key="2">
    <source>
        <dbReference type="ARBA" id="ARBA00006275"/>
    </source>
</evidence>
<dbReference type="EMBL" id="QKZV01000006">
    <property type="protein sequence ID" value="PZX61804.1"/>
    <property type="molecule type" value="Genomic_DNA"/>
</dbReference>
<evidence type="ECO:0000259" key="7">
    <source>
        <dbReference type="Pfam" id="PF14322"/>
    </source>
</evidence>
<dbReference type="Proteomes" id="UP000249720">
    <property type="component" value="Unassembled WGS sequence"/>
</dbReference>
<dbReference type="OrthoDB" id="5694214at2"/>
<evidence type="ECO:0000256" key="1">
    <source>
        <dbReference type="ARBA" id="ARBA00004442"/>
    </source>
</evidence>
<keyword evidence="9" id="KW-1185">Reference proteome</keyword>
<reference evidence="8 9" key="1">
    <citation type="submission" date="2018-06" db="EMBL/GenBank/DDBJ databases">
        <title>Genomic Encyclopedia of Archaeal and Bacterial Type Strains, Phase II (KMG-II): from individual species to whole genera.</title>
        <authorList>
            <person name="Goeker M."/>
        </authorList>
    </citation>
    <scope>NUCLEOTIDE SEQUENCE [LARGE SCALE GENOMIC DNA]</scope>
    <source>
        <strain evidence="8 9">DSM 23241</strain>
    </source>
</reference>
<dbReference type="InterPro" id="IPR033985">
    <property type="entry name" value="SusD-like_N"/>
</dbReference>
<evidence type="ECO:0000256" key="4">
    <source>
        <dbReference type="ARBA" id="ARBA00023136"/>
    </source>
</evidence>
<dbReference type="PROSITE" id="PS51257">
    <property type="entry name" value="PROKAR_LIPOPROTEIN"/>
    <property type="match status" value="1"/>
</dbReference>
<dbReference type="Pfam" id="PF07980">
    <property type="entry name" value="SusD_RagB"/>
    <property type="match status" value="1"/>
</dbReference>
<dbReference type="InterPro" id="IPR012944">
    <property type="entry name" value="SusD_RagB_dom"/>
</dbReference>
<protein>
    <submittedName>
        <fullName evidence="8">Putative outer membrane starch-binding protein</fullName>
    </submittedName>
</protein>
<evidence type="ECO:0000259" key="6">
    <source>
        <dbReference type="Pfam" id="PF07980"/>
    </source>
</evidence>
<accession>A0A2W7RN54</accession>
<organism evidence="8 9">
    <name type="scientific">Hydrotalea sandarakina</name>
    <dbReference type="NCBI Taxonomy" id="1004304"/>
    <lineage>
        <taxon>Bacteria</taxon>
        <taxon>Pseudomonadati</taxon>
        <taxon>Bacteroidota</taxon>
        <taxon>Chitinophagia</taxon>
        <taxon>Chitinophagales</taxon>
        <taxon>Chitinophagaceae</taxon>
        <taxon>Hydrotalea</taxon>
    </lineage>
</organism>
<evidence type="ECO:0000313" key="8">
    <source>
        <dbReference type="EMBL" id="PZX61804.1"/>
    </source>
</evidence>
<proteinExistence type="inferred from homology"/>
<keyword evidence="5" id="KW-0998">Cell outer membrane</keyword>
<dbReference type="SUPFAM" id="SSF48452">
    <property type="entry name" value="TPR-like"/>
    <property type="match status" value="1"/>
</dbReference>
<evidence type="ECO:0000256" key="3">
    <source>
        <dbReference type="ARBA" id="ARBA00022729"/>
    </source>
</evidence>
<dbReference type="RefSeq" id="WP_111296209.1">
    <property type="nucleotide sequence ID" value="NZ_QKZV01000006.1"/>
</dbReference>
<dbReference type="InterPro" id="IPR011990">
    <property type="entry name" value="TPR-like_helical_dom_sf"/>
</dbReference>
<gene>
    <name evidence="8" type="ORF">LX80_01965</name>
</gene>
<evidence type="ECO:0000313" key="9">
    <source>
        <dbReference type="Proteomes" id="UP000249720"/>
    </source>
</evidence>
<dbReference type="AlphaFoldDB" id="A0A2W7RN54"/>
<comment type="caution">
    <text evidence="8">The sequence shown here is derived from an EMBL/GenBank/DDBJ whole genome shotgun (WGS) entry which is preliminary data.</text>
</comment>
<keyword evidence="4" id="KW-0472">Membrane</keyword>
<feature type="domain" description="RagB/SusD" evidence="6">
    <location>
        <begin position="400"/>
        <end position="604"/>
    </location>
</feature>
<dbReference type="GO" id="GO:0009279">
    <property type="term" value="C:cell outer membrane"/>
    <property type="evidence" value="ECO:0007669"/>
    <property type="project" value="UniProtKB-SubCell"/>
</dbReference>
<feature type="domain" description="SusD-like N-terminal" evidence="7">
    <location>
        <begin position="98"/>
        <end position="213"/>
    </location>
</feature>
<dbReference type="Pfam" id="PF14322">
    <property type="entry name" value="SusD-like_3"/>
    <property type="match status" value="1"/>
</dbReference>
<comment type="subcellular location">
    <subcellularLocation>
        <location evidence="1">Cell outer membrane</location>
    </subcellularLocation>
</comment>
<dbReference type="Gene3D" id="1.25.40.390">
    <property type="match status" value="1"/>
</dbReference>
<sequence>MQIKSFYNRVILSSLVMTTIFLVSCKKFLNQMPITSYGTNVVFSDVPHAYQALAGVYAQLSGDQGYGIRLSLYYTVDNDETQGPTGNPDNDRRDIARYQATPGNAQLNSPFQQLFRGIEFANICIYNIPNMSQYNNGTDQEKKELQRMLGEALTLRAQFYFEAIRNWGDLPADFQPASQVAGANPFPVRVNRDSLYDRILADLKTAEDLVPWRNDLASIGDPIDERITKGTVKGLRARIALFRGGYSLRNTSGVMERSADYLTYYQMAHDECNDIITSGQHNLNPSFKNLFKNYVCARAVSDPDGELMFQVSAVGANGTADSKLGYYDGPTVNGNGNKAINILPTYFYLFDSTDLRRDVTCAPYIVNADGITKTGQTITAINDGKYRRDWISNPVISPNDKTQYLGLKWQILRYSDVLLMFAETENELNGPTAAAYNAINMVRRRGYGKPINTPNAAVDLPAGLSKSDFFNAIVKERSLELGGEGVRKFDLIRWNLINTVLTNTKNALAAMSNSSGIYANLPKSMYYYKTATGDDYTIWANSLYKPAPSATPANTTKITWVSSAISTTALARFATGFTPNKSELLPIPQPARDANYNLTQNPGY</sequence>
<keyword evidence="3" id="KW-0732">Signal</keyword>
<evidence type="ECO:0000256" key="5">
    <source>
        <dbReference type="ARBA" id="ARBA00023237"/>
    </source>
</evidence>
<name>A0A2W7RN54_9BACT</name>